<dbReference type="Pfam" id="PF03796">
    <property type="entry name" value="DnaB_C"/>
    <property type="match status" value="1"/>
</dbReference>
<dbReference type="SUPFAM" id="SSF52540">
    <property type="entry name" value="P-loop containing nucleoside triphosphate hydrolases"/>
    <property type="match status" value="1"/>
</dbReference>
<evidence type="ECO:0000313" key="2">
    <source>
        <dbReference type="EMBL" id="VEU75957.1"/>
    </source>
</evidence>
<dbReference type="OrthoDB" id="9773982at2"/>
<reference evidence="2 3" key="1">
    <citation type="submission" date="2019-01" db="EMBL/GenBank/DDBJ databases">
        <authorList>
            <consortium name="Pathogen Informatics"/>
        </authorList>
    </citation>
    <scope>NUCLEOTIDE SEQUENCE [LARGE SCALE GENOMIC DNA]</scope>
    <source>
        <strain evidence="2 3">NCTC10179</strain>
    </source>
</reference>
<accession>A0A449B5S7</accession>
<dbReference type="InterPro" id="IPR007694">
    <property type="entry name" value="DNA_helicase_DnaB-like_C"/>
</dbReference>
<evidence type="ECO:0000259" key="1">
    <source>
        <dbReference type="PROSITE" id="PS51199"/>
    </source>
</evidence>
<dbReference type="GO" id="GO:0003678">
    <property type="term" value="F:DNA helicase activity"/>
    <property type="evidence" value="ECO:0007669"/>
    <property type="project" value="UniProtKB-EC"/>
</dbReference>
<keyword evidence="3" id="KW-1185">Reference proteome</keyword>
<dbReference type="KEGG" id="mcou:NCTC10179_00114"/>
<dbReference type="GO" id="GO:0005829">
    <property type="term" value="C:cytosol"/>
    <property type="evidence" value="ECO:0007669"/>
    <property type="project" value="TreeGrafter"/>
</dbReference>
<dbReference type="GO" id="GO:0006260">
    <property type="term" value="P:DNA replication"/>
    <property type="evidence" value="ECO:0007669"/>
    <property type="project" value="InterPro"/>
</dbReference>
<dbReference type="RefSeq" id="WP_036434472.1">
    <property type="nucleotide sequence ID" value="NZ_LR215039.1"/>
</dbReference>
<dbReference type="AlphaFoldDB" id="A0A449B5S7"/>
<dbReference type="InterPro" id="IPR027417">
    <property type="entry name" value="P-loop_NTPase"/>
</dbReference>
<gene>
    <name evidence="2" type="primary">repB-1</name>
    <name evidence="2" type="ORF">NCTC10179_00114</name>
</gene>
<dbReference type="Proteomes" id="UP000289497">
    <property type="component" value="Chromosome"/>
</dbReference>
<sequence>MTNEETQTQTSESGNTSRIPTLAEYWQQFEQMLEVPELIPIKTGFSFLDEQSGGLDPSGLHVLAARPGQGKTSLAVSLALKICEMHTPEDPHHEKTAVLFFSLEMPSVKIHRNLASNFLSIPLKEFKKPKKELWATHGQALRELPNFKIYIFDNPTVTPEQIADVIDQAKAKGYEVKAVIIDHIQLLSQNIQGANIYERTTQASRSLKKIALLKSVPIVALAQLSREVEKGRSRKGLEPVNADIRDSGSIEQDADFIAMIYKVPEDFKLDKNLVRIKVTKNREGEPKGYALFFDGSLSKFYELNEQGNLNYESFSTPATIHAEADK</sequence>
<name>A0A449B5S7_9BACT</name>
<protein>
    <submittedName>
        <fullName evidence="2">Repb</fullName>
        <ecNumber evidence="2">3.6.4.12</ecNumber>
    </submittedName>
</protein>
<dbReference type="PROSITE" id="PS51199">
    <property type="entry name" value="SF4_HELICASE"/>
    <property type="match status" value="1"/>
</dbReference>
<organism evidence="2 3">
    <name type="scientific">Mycoplasmopsis columboralis</name>
    <dbReference type="NCBI Taxonomy" id="171282"/>
    <lineage>
        <taxon>Bacteria</taxon>
        <taxon>Bacillati</taxon>
        <taxon>Mycoplasmatota</taxon>
        <taxon>Mycoplasmoidales</taxon>
        <taxon>Metamycoplasmataceae</taxon>
        <taxon>Mycoplasmopsis</taxon>
    </lineage>
</organism>
<feature type="domain" description="SF4 helicase" evidence="1">
    <location>
        <begin position="34"/>
        <end position="307"/>
    </location>
</feature>
<proteinExistence type="predicted"/>
<dbReference type="GO" id="GO:0005524">
    <property type="term" value="F:ATP binding"/>
    <property type="evidence" value="ECO:0007669"/>
    <property type="project" value="InterPro"/>
</dbReference>
<dbReference type="PANTHER" id="PTHR30153:SF2">
    <property type="entry name" value="REPLICATIVE DNA HELICASE"/>
    <property type="match status" value="1"/>
</dbReference>
<dbReference type="EC" id="3.6.4.12" evidence="2"/>
<dbReference type="GO" id="GO:0016787">
    <property type="term" value="F:hydrolase activity"/>
    <property type="evidence" value="ECO:0007669"/>
    <property type="project" value="UniProtKB-KW"/>
</dbReference>
<dbReference type="Gene3D" id="3.40.50.300">
    <property type="entry name" value="P-loop containing nucleotide triphosphate hydrolases"/>
    <property type="match status" value="1"/>
</dbReference>
<dbReference type="EMBL" id="LR215039">
    <property type="protein sequence ID" value="VEU75957.1"/>
    <property type="molecule type" value="Genomic_DNA"/>
</dbReference>
<evidence type="ECO:0000313" key="3">
    <source>
        <dbReference type="Proteomes" id="UP000289497"/>
    </source>
</evidence>
<dbReference type="PANTHER" id="PTHR30153">
    <property type="entry name" value="REPLICATIVE DNA HELICASE DNAB"/>
    <property type="match status" value="1"/>
</dbReference>
<keyword evidence="2" id="KW-0378">Hydrolase</keyword>